<sequence>MKYKNFFCDDKYKTTDDKIKMLINNLIKTFREECIRKFYPKWRGNEGDTQVFVFKLEKKLLSKYGKKRENIITVRLQMEQLDVEVLNSTIVMEKNFIIPQMPQIAVL</sequence>
<dbReference type="Proteomes" id="UP001623660">
    <property type="component" value="Unassembled WGS sequence"/>
</dbReference>
<protein>
    <submittedName>
        <fullName evidence="1">Uncharacterized protein</fullName>
    </submittedName>
</protein>
<accession>A0ABW8SEN0</accession>
<dbReference type="RefSeq" id="WP_406790540.1">
    <property type="nucleotide sequence ID" value="NZ_JBJHZX010000002.1"/>
</dbReference>
<gene>
    <name evidence="1" type="ORF">ACJDU8_02365</name>
</gene>
<proteinExistence type="predicted"/>
<name>A0ABW8SEN0_9CLOT</name>
<evidence type="ECO:0000313" key="2">
    <source>
        <dbReference type="Proteomes" id="UP001623660"/>
    </source>
</evidence>
<evidence type="ECO:0000313" key="1">
    <source>
        <dbReference type="EMBL" id="MFL0194420.1"/>
    </source>
</evidence>
<reference evidence="1 2" key="1">
    <citation type="submission" date="2024-11" db="EMBL/GenBank/DDBJ databases">
        <authorList>
            <person name="Heng Y.C."/>
            <person name="Lim A.C.H."/>
            <person name="Lee J.K.Y."/>
            <person name="Kittelmann S."/>
        </authorList>
    </citation>
    <scope>NUCLEOTIDE SEQUENCE [LARGE SCALE GENOMIC DNA]</scope>
    <source>
        <strain evidence="1 2">WILCCON 0269</strain>
    </source>
</reference>
<dbReference type="EMBL" id="JBJHZX010000002">
    <property type="protein sequence ID" value="MFL0194420.1"/>
    <property type="molecule type" value="Genomic_DNA"/>
</dbReference>
<comment type="caution">
    <text evidence="1">The sequence shown here is derived from an EMBL/GenBank/DDBJ whole genome shotgun (WGS) entry which is preliminary data.</text>
</comment>
<keyword evidence="2" id="KW-1185">Reference proteome</keyword>
<organism evidence="1 2">
    <name type="scientific">Candidatus Clostridium eludens</name>
    <dbReference type="NCBI Taxonomy" id="3381663"/>
    <lineage>
        <taxon>Bacteria</taxon>
        <taxon>Bacillati</taxon>
        <taxon>Bacillota</taxon>
        <taxon>Clostridia</taxon>
        <taxon>Eubacteriales</taxon>
        <taxon>Clostridiaceae</taxon>
        <taxon>Clostridium</taxon>
    </lineage>
</organism>